<gene>
    <name evidence="10" type="primary">murE</name>
    <name evidence="15" type="ORF">EXM22_03180</name>
</gene>
<feature type="binding site" evidence="10">
    <location>
        <position position="193"/>
    </location>
    <ligand>
        <name>UDP-N-acetyl-alpha-D-muramoyl-L-alanyl-D-glutamate</name>
        <dbReference type="ChEBI" id="CHEBI:83900"/>
    </ligand>
</feature>
<dbReference type="InterPro" id="IPR000713">
    <property type="entry name" value="Mur_ligase_N"/>
</dbReference>
<comment type="cofactor">
    <cofactor evidence="10">
        <name>Mg(2+)</name>
        <dbReference type="ChEBI" id="CHEBI:18420"/>
    </cofactor>
</comment>
<dbReference type="GO" id="GO:0000287">
    <property type="term" value="F:magnesium ion binding"/>
    <property type="evidence" value="ECO:0007669"/>
    <property type="project" value="UniProtKB-UniRule"/>
</dbReference>
<dbReference type="Pfam" id="PF08245">
    <property type="entry name" value="Mur_ligase_M"/>
    <property type="match status" value="1"/>
</dbReference>
<dbReference type="Pfam" id="PF02875">
    <property type="entry name" value="Mur_ligase_C"/>
    <property type="match status" value="1"/>
</dbReference>
<feature type="domain" description="Mur ligase N-terminal catalytic" evidence="12">
    <location>
        <begin position="23"/>
        <end position="98"/>
    </location>
</feature>
<dbReference type="SUPFAM" id="SSF53623">
    <property type="entry name" value="MurD-like peptide ligases, catalytic domain"/>
    <property type="match status" value="1"/>
</dbReference>
<dbReference type="InterPro" id="IPR013221">
    <property type="entry name" value="Mur_ligase_cen"/>
</dbReference>
<keyword evidence="4 10" id="KW-0547">Nucleotide-binding</keyword>
<evidence type="ECO:0000313" key="15">
    <source>
        <dbReference type="EMBL" id="QEN07036.1"/>
    </source>
</evidence>
<evidence type="ECO:0000256" key="11">
    <source>
        <dbReference type="RuleBase" id="RU004135"/>
    </source>
</evidence>
<evidence type="ECO:0000259" key="14">
    <source>
        <dbReference type="Pfam" id="PF08245"/>
    </source>
</evidence>
<comment type="subcellular location">
    <subcellularLocation>
        <location evidence="10 11">Cytoplasm</location>
    </subcellularLocation>
</comment>
<evidence type="ECO:0000256" key="8">
    <source>
        <dbReference type="ARBA" id="ARBA00023306"/>
    </source>
</evidence>
<dbReference type="PANTHER" id="PTHR23135">
    <property type="entry name" value="MUR LIGASE FAMILY MEMBER"/>
    <property type="match status" value="1"/>
</dbReference>
<name>A0A5C1QKJ0_9SPIO</name>
<keyword evidence="16" id="KW-1185">Reference proteome</keyword>
<dbReference type="GO" id="GO:0071555">
    <property type="term" value="P:cell wall organization"/>
    <property type="evidence" value="ECO:0007669"/>
    <property type="project" value="UniProtKB-KW"/>
</dbReference>
<dbReference type="NCBIfam" id="NF001126">
    <property type="entry name" value="PRK00139.1-4"/>
    <property type="match status" value="1"/>
</dbReference>
<evidence type="ECO:0000256" key="3">
    <source>
        <dbReference type="ARBA" id="ARBA00022618"/>
    </source>
</evidence>
<protein>
    <recommendedName>
        <fullName evidence="10">UDP-N-acetylmuramyl-tripeptide synthetase</fullName>
        <ecNumber evidence="10">6.3.2.-</ecNumber>
    </recommendedName>
    <alternativeName>
        <fullName evidence="10">UDP-MurNAc-tripeptide synthetase</fullName>
    </alternativeName>
</protein>
<feature type="binding site" evidence="10">
    <location>
        <position position="155"/>
    </location>
    <ligand>
        <name>UDP-N-acetyl-alpha-D-muramoyl-L-alanyl-D-glutamate</name>
        <dbReference type="ChEBI" id="CHEBI:83900"/>
    </ligand>
</feature>
<dbReference type="Gene3D" id="3.90.190.20">
    <property type="entry name" value="Mur ligase, C-terminal domain"/>
    <property type="match status" value="1"/>
</dbReference>
<evidence type="ECO:0000256" key="7">
    <source>
        <dbReference type="ARBA" id="ARBA00022984"/>
    </source>
</evidence>
<dbReference type="GO" id="GO:0016881">
    <property type="term" value="F:acid-amino acid ligase activity"/>
    <property type="evidence" value="ECO:0007669"/>
    <property type="project" value="UniProtKB-UniRule"/>
</dbReference>
<evidence type="ECO:0000256" key="6">
    <source>
        <dbReference type="ARBA" id="ARBA00022960"/>
    </source>
</evidence>
<accession>A0A5C1QKJ0</accession>
<dbReference type="EC" id="6.3.2.-" evidence="10"/>
<feature type="domain" description="Mur ligase central" evidence="14">
    <location>
        <begin position="110"/>
        <end position="319"/>
    </location>
</feature>
<keyword evidence="2 10" id="KW-0436">Ligase</keyword>
<dbReference type="InterPro" id="IPR004101">
    <property type="entry name" value="Mur_ligase_C"/>
</dbReference>
<dbReference type="InterPro" id="IPR036565">
    <property type="entry name" value="Mur-like_cat_sf"/>
</dbReference>
<dbReference type="RefSeq" id="WP_149485118.1">
    <property type="nucleotide sequence ID" value="NZ_CP036150.1"/>
</dbReference>
<dbReference type="Gene3D" id="3.40.1390.10">
    <property type="entry name" value="MurE/MurF, N-terminal domain"/>
    <property type="match status" value="1"/>
</dbReference>
<feature type="binding site" evidence="10">
    <location>
        <position position="31"/>
    </location>
    <ligand>
        <name>UDP-N-acetyl-alpha-D-muramoyl-L-alanyl-D-glutamate</name>
        <dbReference type="ChEBI" id="CHEBI:83900"/>
    </ligand>
</feature>
<keyword evidence="7 10" id="KW-0573">Peptidoglycan synthesis</keyword>
<evidence type="ECO:0000313" key="16">
    <source>
        <dbReference type="Proteomes" id="UP000324209"/>
    </source>
</evidence>
<feature type="binding site" evidence="10">
    <location>
        <begin position="156"/>
        <end position="157"/>
    </location>
    <ligand>
        <name>UDP-N-acetyl-alpha-D-muramoyl-L-alanyl-D-glutamate</name>
        <dbReference type="ChEBI" id="CHEBI:83900"/>
    </ligand>
</feature>
<proteinExistence type="inferred from homology"/>
<dbReference type="Gene3D" id="3.40.1190.10">
    <property type="entry name" value="Mur-like, catalytic domain"/>
    <property type="match status" value="1"/>
</dbReference>
<comment type="similarity">
    <text evidence="1 10">Belongs to the MurCDEF family. MurE subfamily.</text>
</comment>
<dbReference type="AlphaFoldDB" id="A0A5C1QKJ0"/>
<dbReference type="EMBL" id="CP036150">
    <property type="protein sequence ID" value="QEN07036.1"/>
    <property type="molecule type" value="Genomic_DNA"/>
</dbReference>
<evidence type="ECO:0000259" key="13">
    <source>
        <dbReference type="Pfam" id="PF02875"/>
    </source>
</evidence>
<feature type="domain" description="Mur ligase C-terminal" evidence="13">
    <location>
        <begin position="343"/>
        <end position="472"/>
    </location>
</feature>
<keyword evidence="5 10" id="KW-0067">ATP-binding</keyword>
<keyword evidence="10" id="KW-0963">Cytoplasm</keyword>
<dbReference type="InterPro" id="IPR035911">
    <property type="entry name" value="MurE/MurF_N"/>
</dbReference>
<dbReference type="Pfam" id="PF01225">
    <property type="entry name" value="Mur_ligase"/>
    <property type="match status" value="1"/>
</dbReference>
<dbReference type="SUPFAM" id="SSF63418">
    <property type="entry name" value="MurE/MurF N-terminal domain"/>
    <property type="match status" value="1"/>
</dbReference>
<keyword evidence="10" id="KW-0460">Magnesium</keyword>
<dbReference type="InterPro" id="IPR036615">
    <property type="entry name" value="Mur_ligase_C_dom_sf"/>
</dbReference>
<feature type="binding site" evidence="10">
    <location>
        <position position="183"/>
    </location>
    <ligand>
        <name>UDP-N-acetyl-alpha-D-muramoyl-L-alanyl-D-glutamate</name>
        <dbReference type="ChEBI" id="CHEBI:83900"/>
    </ligand>
</feature>
<evidence type="ECO:0000256" key="5">
    <source>
        <dbReference type="ARBA" id="ARBA00022840"/>
    </source>
</evidence>
<organism evidence="15 16">
    <name type="scientific">Oceanispirochaeta crateris</name>
    <dbReference type="NCBI Taxonomy" id="2518645"/>
    <lineage>
        <taxon>Bacteria</taxon>
        <taxon>Pseudomonadati</taxon>
        <taxon>Spirochaetota</taxon>
        <taxon>Spirochaetia</taxon>
        <taxon>Spirochaetales</taxon>
        <taxon>Spirochaetaceae</taxon>
        <taxon>Oceanispirochaeta</taxon>
    </lineage>
</organism>
<keyword evidence="3 10" id="KW-0132">Cell division</keyword>
<sequence length="504" mass="55986">MKTIKKIFKDIEIQNQRGDMDLEISSLEYDSRSVGPGTLFFALEGVHTDGHKYIDQAIHQGASGVVYSHDLDFFSEGVCYLKVKNTRQALSPASAAFYDYPSKKLKVIGVTGTDGKSTTVSFIHQLLVMEGRKSGFLSTVNYQVGRTIQANPYRQSTPEAPHIHKILREMVDNGLEYAVLEATSHGLSVKNSRLADVDFDVAVLTNVTHEHLEFHGTVEQYRLDKANLFKKIAVSSSEETFGVVNDDDQWSEIYMDAVGEKPVFLYSLKNKDADLWCSDYKSDERGIALTFNLPNGKKKSRLNMPGLFNVENAMAALLVVSEILEEDALELLENVPKLVGVEGRMTPINGTMPFSVLVDYAHTPGSFEKILPLVKSDVQGKLIVLFGSAGERDIEKRSEQGEIADDYADIIILSDEDPRGDDPMDILKDIAEGITSKDPDKNLFLIPDRREGMKKAIELASEGDMILTLGKGHESSIIYEDGPHPWKEADVLKSLLKEAGYTIE</sequence>
<dbReference type="KEGG" id="ock:EXM22_03180"/>
<evidence type="ECO:0000259" key="12">
    <source>
        <dbReference type="Pfam" id="PF01225"/>
    </source>
</evidence>
<evidence type="ECO:0000256" key="2">
    <source>
        <dbReference type="ARBA" id="ARBA00022598"/>
    </source>
</evidence>
<feature type="modified residue" description="N6-carboxylysine" evidence="10">
    <location>
        <position position="225"/>
    </location>
</feature>
<dbReference type="OrthoDB" id="9800958at2"/>
<dbReference type="InterPro" id="IPR005761">
    <property type="entry name" value="UDP-N-AcMur-Glu-dNH2Pim_ligase"/>
</dbReference>
<evidence type="ECO:0000256" key="4">
    <source>
        <dbReference type="ARBA" id="ARBA00022741"/>
    </source>
</evidence>
<keyword evidence="6 10" id="KW-0133">Cell shape</keyword>
<comment type="PTM">
    <text evidence="10">Carboxylation is probably crucial for Mg(2+) binding and, consequently, for the gamma-phosphate positioning of ATP.</text>
</comment>
<dbReference type="GO" id="GO:0005737">
    <property type="term" value="C:cytoplasm"/>
    <property type="evidence" value="ECO:0007669"/>
    <property type="project" value="UniProtKB-SubCell"/>
</dbReference>
<evidence type="ECO:0000256" key="9">
    <source>
        <dbReference type="ARBA" id="ARBA00023316"/>
    </source>
</evidence>
<dbReference type="Proteomes" id="UP000324209">
    <property type="component" value="Chromosome"/>
</dbReference>
<dbReference type="GO" id="GO:0005524">
    <property type="term" value="F:ATP binding"/>
    <property type="evidence" value="ECO:0007669"/>
    <property type="project" value="UniProtKB-UniRule"/>
</dbReference>
<dbReference type="NCBIfam" id="TIGR01085">
    <property type="entry name" value="murE"/>
    <property type="match status" value="1"/>
</dbReference>
<dbReference type="GO" id="GO:0051301">
    <property type="term" value="P:cell division"/>
    <property type="evidence" value="ECO:0007669"/>
    <property type="project" value="UniProtKB-KW"/>
</dbReference>
<keyword evidence="8 10" id="KW-0131">Cell cycle</keyword>
<dbReference type="SUPFAM" id="SSF53244">
    <property type="entry name" value="MurD-like peptide ligases, peptide-binding domain"/>
    <property type="match status" value="1"/>
</dbReference>
<comment type="function">
    <text evidence="10">Catalyzes the addition of an amino acid to the nucleotide precursor UDP-N-acetylmuramoyl-L-alanyl-D-glutamate (UMAG) in the biosynthesis of bacterial cell-wall peptidoglycan.</text>
</comment>
<dbReference type="PANTHER" id="PTHR23135:SF4">
    <property type="entry name" value="UDP-N-ACETYLMURAMOYL-L-ALANYL-D-GLUTAMATE--2,6-DIAMINOPIMELATE LIGASE MURE HOMOLOG, CHLOROPLASTIC"/>
    <property type="match status" value="1"/>
</dbReference>
<dbReference type="GO" id="GO:0009252">
    <property type="term" value="P:peptidoglycan biosynthetic process"/>
    <property type="evidence" value="ECO:0007669"/>
    <property type="project" value="UniProtKB-UniRule"/>
</dbReference>
<dbReference type="GO" id="GO:0008360">
    <property type="term" value="P:regulation of cell shape"/>
    <property type="evidence" value="ECO:0007669"/>
    <property type="project" value="UniProtKB-KW"/>
</dbReference>
<reference evidence="15 16" key="1">
    <citation type="submission" date="2019-02" db="EMBL/GenBank/DDBJ databases">
        <title>Complete Genome Sequence and Methylome Analysis of free living Spirochaetas.</title>
        <authorList>
            <person name="Fomenkov A."/>
            <person name="Dubinina G."/>
            <person name="Leshcheva N."/>
            <person name="Mikheeva N."/>
            <person name="Grabovich M."/>
            <person name="Vincze T."/>
            <person name="Roberts R.J."/>
        </authorList>
    </citation>
    <scope>NUCLEOTIDE SEQUENCE [LARGE SCALE GENOMIC DNA]</scope>
    <source>
        <strain evidence="15 16">K2</strain>
    </source>
</reference>
<comment type="caution">
    <text evidence="10">Lacks conserved residue(s) required for the propagation of feature annotation.</text>
</comment>
<dbReference type="UniPathway" id="UPA00219"/>
<comment type="pathway">
    <text evidence="10 11">Cell wall biogenesis; peptidoglycan biosynthesis.</text>
</comment>
<keyword evidence="9 10" id="KW-0961">Cell wall biogenesis/degradation</keyword>
<dbReference type="HAMAP" id="MF_00208">
    <property type="entry name" value="MurE"/>
    <property type="match status" value="1"/>
</dbReference>
<feature type="binding site" evidence="10">
    <location>
        <begin position="112"/>
        <end position="118"/>
    </location>
    <ligand>
        <name>ATP</name>
        <dbReference type="ChEBI" id="CHEBI:30616"/>
    </ligand>
</feature>
<evidence type="ECO:0000256" key="10">
    <source>
        <dbReference type="HAMAP-Rule" id="MF_00208"/>
    </source>
</evidence>
<evidence type="ECO:0000256" key="1">
    <source>
        <dbReference type="ARBA" id="ARBA00005898"/>
    </source>
</evidence>